<comment type="caution">
    <text evidence="2">The sequence shown here is derived from an EMBL/GenBank/DDBJ whole genome shotgun (WGS) entry which is preliminary data.</text>
</comment>
<name>A0ABS3RI87_9ACTN</name>
<dbReference type="SUPFAM" id="SSF52499">
    <property type="entry name" value="Isochorismatase-like hydrolases"/>
    <property type="match status" value="1"/>
</dbReference>
<reference evidence="2 3" key="1">
    <citation type="submission" date="2021-03" db="EMBL/GenBank/DDBJ databases">
        <title>Actinomadura violae sp. nov., isolated from lichen in Thailand.</title>
        <authorList>
            <person name="Kanchanasin P."/>
            <person name="Saeng-In P."/>
            <person name="Phongsopitanun W."/>
            <person name="Yuki M."/>
            <person name="Kudo T."/>
            <person name="Ohkuma M."/>
            <person name="Tanasupawat S."/>
        </authorList>
    </citation>
    <scope>NUCLEOTIDE SEQUENCE [LARGE SCALE GENOMIC DNA]</scope>
    <source>
        <strain evidence="2 3">LCR2-06</strain>
    </source>
</reference>
<gene>
    <name evidence="2" type="ORF">J4709_01555</name>
</gene>
<organism evidence="2 3">
    <name type="scientific">Actinomadura violacea</name>
    <dbReference type="NCBI Taxonomy" id="2819934"/>
    <lineage>
        <taxon>Bacteria</taxon>
        <taxon>Bacillati</taxon>
        <taxon>Actinomycetota</taxon>
        <taxon>Actinomycetes</taxon>
        <taxon>Streptosporangiales</taxon>
        <taxon>Thermomonosporaceae</taxon>
        <taxon>Actinomadura</taxon>
    </lineage>
</organism>
<dbReference type="EMBL" id="JAGEPF010000001">
    <property type="protein sequence ID" value="MBO2456273.1"/>
    <property type="molecule type" value="Genomic_DNA"/>
</dbReference>
<dbReference type="Proteomes" id="UP000680206">
    <property type="component" value="Unassembled WGS sequence"/>
</dbReference>
<dbReference type="InterPro" id="IPR036380">
    <property type="entry name" value="Isochorismatase-like_sf"/>
</dbReference>
<dbReference type="PANTHER" id="PTHR43559:SF1">
    <property type="entry name" value="HYDROLASE"/>
    <property type="match status" value="1"/>
</dbReference>
<protein>
    <submittedName>
        <fullName evidence="2">Isochorismatase family protein</fullName>
    </submittedName>
</protein>
<dbReference type="InterPro" id="IPR053152">
    <property type="entry name" value="Hydrolase_YcaC-like"/>
</dbReference>
<dbReference type="Pfam" id="PF00857">
    <property type="entry name" value="Isochorismatase"/>
    <property type="match status" value="1"/>
</dbReference>
<sequence>MTEPNTLLEPITRHNTAVLLVDHQVGLLSGVRDMPVEELKHNVAALARAAVALGLPLVVTTTAADGMWGPTAPELVAALPPEVDIIDRSTVNAWDDARVRVAVEATGRRKLIIAGVSLEVCAALPAYSATAAGHDAYVAVDASGTFSATKREAGLLRMTQAGVVVSDYASLIVEALADNADPAANAVYEALDMPFATLVGQMSAAYRAAG</sequence>
<proteinExistence type="predicted"/>
<evidence type="ECO:0000259" key="1">
    <source>
        <dbReference type="Pfam" id="PF00857"/>
    </source>
</evidence>
<evidence type="ECO:0000313" key="2">
    <source>
        <dbReference type="EMBL" id="MBO2456273.1"/>
    </source>
</evidence>
<dbReference type="RefSeq" id="WP_208236011.1">
    <property type="nucleotide sequence ID" value="NZ_JAGEPF010000001.1"/>
</dbReference>
<accession>A0ABS3RI87</accession>
<dbReference type="PANTHER" id="PTHR43559">
    <property type="entry name" value="HYDROLASE YCAC-RELATED"/>
    <property type="match status" value="1"/>
</dbReference>
<dbReference type="Gene3D" id="3.40.50.850">
    <property type="entry name" value="Isochorismatase-like"/>
    <property type="match status" value="1"/>
</dbReference>
<keyword evidence="3" id="KW-1185">Reference proteome</keyword>
<dbReference type="InterPro" id="IPR000868">
    <property type="entry name" value="Isochorismatase-like_dom"/>
</dbReference>
<feature type="domain" description="Isochorismatase-like" evidence="1">
    <location>
        <begin position="16"/>
        <end position="168"/>
    </location>
</feature>
<evidence type="ECO:0000313" key="3">
    <source>
        <dbReference type="Proteomes" id="UP000680206"/>
    </source>
</evidence>